<dbReference type="GO" id="GO:0008270">
    <property type="term" value="F:zinc ion binding"/>
    <property type="evidence" value="ECO:0007669"/>
    <property type="project" value="UniProtKB-KW"/>
</dbReference>
<dbReference type="Proteomes" id="UP000799778">
    <property type="component" value="Unassembled WGS sequence"/>
</dbReference>
<evidence type="ECO:0000256" key="2">
    <source>
        <dbReference type="SAM" id="MobiDB-lite"/>
    </source>
</evidence>
<dbReference type="EMBL" id="ML978069">
    <property type="protein sequence ID" value="KAF2015512.1"/>
    <property type="molecule type" value="Genomic_DNA"/>
</dbReference>
<feature type="region of interest" description="Disordered" evidence="2">
    <location>
        <begin position="144"/>
        <end position="178"/>
    </location>
</feature>
<dbReference type="OrthoDB" id="1711136at2759"/>
<evidence type="ECO:0000313" key="4">
    <source>
        <dbReference type="EMBL" id="KAF2015512.1"/>
    </source>
</evidence>
<dbReference type="PANTHER" id="PTHR22696">
    <property type="entry name" value="E3 UBIQUITIN-PROTEIN LIGASE RNF26"/>
    <property type="match status" value="1"/>
</dbReference>
<gene>
    <name evidence="4" type="ORF">BU24DRAFT_421816</name>
</gene>
<keyword evidence="1" id="KW-0862">Zinc</keyword>
<dbReference type="GO" id="GO:0061630">
    <property type="term" value="F:ubiquitin protein ligase activity"/>
    <property type="evidence" value="ECO:0007669"/>
    <property type="project" value="TreeGrafter"/>
</dbReference>
<protein>
    <recommendedName>
        <fullName evidence="3">RING-type domain-containing protein</fullName>
    </recommendedName>
</protein>
<dbReference type="SMART" id="SM00184">
    <property type="entry name" value="RING"/>
    <property type="match status" value="1"/>
</dbReference>
<dbReference type="InterPro" id="IPR001841">
    <property type="entry name" value="Znf_RING"/>
</dbReference>
<keyword evidence="5" id="KW-1185">Reference proteome</keyword>
<reference evidence="4" key="1">
    <citation type="journal article" date="2020" name="Stud. Mycol.">
        <title>101 Dothideomycetes genomes: a test case for predicting lifestyles and emergence of pathogens.</title>
        <authorList>
            <person name="Haridas S."/>
            <person name="Albert R."/>
            <person name="Binder M."/>
            <person name="Bloem J."/>
            <person name="Labutti K."/>
            <person name="Salamov A."/>
            <person name="Andreopoulos B."/>
            <person name="Baker S."/>
            <person name="Barry K."/>
            <person name="Bills G."/>
            <person name="Bluhm B."/>
            <person name="Cannon C."/>
            <person name="Castanera R."/>
            <person name="Culley D."/>
            <person name="Daum C."/>
            <person name="Ezra D."/>
            <person name="Gonzalez J."/>
            <person name="Henrissat B."/>
            <person name="Kuo A."/>
            <person name="Liang C."/>
            <person name="Lipzen A."/>
            <person name="Lutzoni F."/>
            <person name="Magnuson J."/>
            <person name="Mondo S."/>
            <person name="Nolan M."/>
            <person name="Ohm R."/>
            <person name="Pangilinan J."/>
            <person name="Park H.-J."/>
            <person name="Ramirez L."/>
            <person name="Alfaro M."/>
            <person name="Sun H."/>
            <person name="Tritt A."/>
            <person name="Yoshinaga Y."/>
            <person name="Zwiers L.-H."/>
            <person name="Turgeon B."/>
            <person name="Goodwin S."/>
            <person name="Spatafora J."/>
            <person name="Crous P."/>
            <person name="Grigoriev I."/>
        </authorList>
    </citation>
    <scope>NUCLEOTIDE SEQUENCE</scope>
    <source>
        <strain evidence="4">CBS 175.79</strain>
    </source>
</reference>
<dbReference type="InterPro" id="IPR013083">
    <property type="entry name" value="Znf_RING/FYVE/PHD"/>
</dbReference>
<dbReference type="GeneID" id="54285215"/>
<dbReference type="Gene3D" id="3.30.40.10">
    <property type="entry name" value="Zinc/RING finger domain, C3HC4 (zinc finger)"/>
    <property type="match status" value="1"/>
</dbReference>
<feature type="domain" description="RING-type" evidence="3">
    <location>
        <begin position="392"/>
        <end position="439"/>
    </location>
</feature>
<organism evidence="4 5">
    <name type="scientific">Aaosphaeria arxii CBS 175.79</name>
    <dbReference type="NCBI Taxonomy" id="1450172"/>
    <lineage>
        <taxon>Eukaryota</taxon>
        <taxon>Fungi</taxon>
        <taxon>Dikarya</taxon>
        <taxon>Ascomycota</taxon>
        <taxon>Pezizomycotina</taxon>
        <taxon>Dothideomycetes</taxon>
        <taxon>Pleosporomycetidae</taxon>
        <taxon>Pleosporales</taxon>
        <taxon>Pleosporales incertae sedis</taxon>
        <taxon>Aaosphaeria</taxon>
    </lineage>
</organism>
<dbReference type="PANTHER" id="PTHR22696:SF1">
    <property type="entry name" value="E3 UBIQUITIN-PROTEIN LIGASE RNF26"/>
    <property type="match status" value="1"/>
</dbReference>
<evidence type="ECO:0000256" key="1">
    <source>
        <dbReference type="PROSITE-ProRule" id="PRU00175"/>
    </source>
</evidence>
<sequence>MGTLTGGCPVLDLHCPHKLATSCRLTSTLNCCACADERPHSRTYRVYIDGVGFVQRGTRWQGYCWFCKEFWNNRLAATDPPLEVSQTRIPEVPDQADFLERWFEFHRGYRIVHQPDGTENRMSVLGEPWKEVSPGFLPRTLDEMRSRRANDATRAANRFRRRRLSSEDPDAVEEPHQSLESALDDLLEAASDEEVESPDTQVAEPDIAESESIRQQRARERFTRLFGTRQDVEQDDYVSPLTTMYQRAYARYNEAERIRESGDTSAPPLDGLVEVERGRIEQHILWSVMNDSRGELGRFADSYRASIATAPSGDSMTATSLPTIPGRPTSELREAVARMNSNISLIESATASVSSVIEAMRHADTDRNLDMDKQHDRPPPLEEEEMTKKLACSICYSQLANTALLPCGHMIMCEWCAEILIPVKHSHVPTRSTKCPKCRKQVKQRFKIHM</sequence>
<dbReference type="SUPFAM" id="SSF57850">
    <property type="entry name" value="RING/U-box"/>
    <property type="match status" value="1"/>
</dbReference>
<proteinExistence type="predicted"/>
<keyword evidence="1" id="KW-0863">Zinc-finger</keyword>
<dbReference type="AlphaFoldDB" id="A0A6A5XQR9"/>
<evidence type="ECO:0000259" key="3">
    <source>
        <dbReference type="PROSITE" id="PS50089"/>
    </source>
</evidence>
<accession>A0A6A5XQR9</accession>
<keyword evidence="1" id="KW-0479">Metal-binding</keyword>
<dbReference type="Pfam" id="PF13920">
    <property type="entry name" value="zf-C3HC4_3"/>
    <property type="match status" value="1"/>
</dbReference>
<name>A0A6A5XQR9_9PLEO</name>
<dbReference type="RefSeq" id="XP_033383851.1">
    <property type="nucleotide sequence ID" value="XM_033527818.1"/>
</dbReference>
<feature type="region of interest" description="Disordered" evidence="2">
    <location>
        <begin position="191"/>
        <end position="215"/>
    </location>
</feature>
<dbReference type="PROSITE" id="PS50089">
    <property type="entry name" value="ZF_RING_2"/>
    <property type="match status" value="1"/>
</dbReference>
<dbReference type="GO" id="GO:0016567">
    <property type="term" value="P:protein ubiquitination"/>
    <property type="evidence" value="ECO:0007669"/>
    <property type="project" value="TreeGrafter"/>
</dbReference>
<evidence type="ECO:0000313" key="5">
    <source>
        <dbReference type="Proteomes" id="UP000799778"/>
    </source>
</evidence>
<dbReference type="GO" id="GO:0006511">
    <property type="term" value="P:ubiquitin-dependent protein catabolic process"/>
    <property type="evidence" value="ECO:0007669"/>
    <property type="project" value="TreeGrafter"/>
</dbReference>